<evidence type="ECO:0000313" key="5">
    <source>
        <dbReference type="Proteomes" id="UP000215214"/>
    </source>
</evidence>
<dbReference type="InterPro" id="IPR046947">
    <property type="entry name" value="LytR-like"/>
</dbReference>
<dbReference type="GO" id="GO:0000156">
    <property type="term" value="F:phosphorelay response regulator activity"/>
    <property type="evidence" value="ECO:0007669"/>
    <property type="project" value="InterPro"/>
</dbReference>
<dbReference type="EMBL" id="LT899436">
    <property type="protein sequence ID" value="SNR15553.1"/>
    <property type="molecule type" value="Genomic_DNA"/>
</dbReference>
<feature type="domain" description="HTH LytTR-type" evidence="3">
    <location>
        <begin position="146"/>
        <end position="247"/>
    </location>
</feature>
<gene>
    <name evidence="4" type="ORF">TJEJU_1844</name>
</gene>
<evidence type="ECO:0000256" key="1">
    <source>
        <dbReference type="PROSITE-ProRule" id="PRU00169"/>
    </source>
</evidence>
<dbReference type="Pfam" id="PF00072">
    <property type="entry name" value="Response_reg"/>
    <property type="match status" value="1"/>
</dbReference>
<feature type="domain" description="Response regulatory" evidence="2">
    <location>
        <begin position="3"/>
        <end position="117"/>
    </location>
</feature>
<sequence>MIKAILIDDEIYIREIVKEKLTANFKDKIEIIGEAGTVKDAVTIIKELKPDLLFLDIHLKDGTSFDILSQIDHKNLSIVFITGFDDHAIKAIKVGALDYIIKPIDTTEFNEAVLKVIESYKVDNFTEKSVEVSKEHFTNTSAKKRIILKTLENIFIVYEDDIFYCKSEGNYTTFYTQKNDRIVVSKPIKMMEELLSKDIFIRCHKSYLINKKHVIQYNKNGHLIINETHKVPVSSRRKDFIIQEIFK</sequence>
<keyword evidence="1" id="KW-0597">Phosphoprotein</keyword>
<dbReference type="PANTHER" id="PTHR37299">
    <property type="entry name" value="TRANSCRIPTIONAL REGULATOR-RELATED"/>
    <property type="match status" value="1"/>
</dbReference>
<dbReference type="SMART" id="SM00448">
    <property type="entry name" value="REC"/>
    <property type="match status" value="1"/>
</dbReference>
<dbReference type="PROSITE" id="PS50930">
    <property type="entry name" value="HTH_LYTTR"/>
    <property type="match status" value="1"/>
</dbReference>
<dbReference type="GO" id="GO:0003677">
    <property type="term" value="F:DNA binding"/>
    <property type="evidence" value="ECO:0007669"/>
    <property type="project" value="InterPro"/>
</dbReference>
<accession>A0A238U8M6</accession>
<keyword evidence="5" id="KW-1185">Reference proteome</keyword>
<name>A0A238U8M6_9FLAO</name>
<feature type="modified residue" description="4-aspartylphosphate" evidence="1">
    <location>
        <position position="56"/>
    </location>
</feature>
<dbReference type="RefSeq" id="WP_095071407.1">
    <property type="nucleotide sequence ID" value="NZ_LT899436.1"/>
</dbReference>
<organism evidence="4 5">
    <name type="scientific">Tenacibaculum jejuense</name>
    <dbReference type="NCBI Taxonomy" id="584609"/>
    <lineage>
        <taxon>Bacteria</taxon>
        <taxon>Pseudomonadati</taxon>
        <taxon>Bacteroidota</taxon>
        <taxon>Flavobacteriia</taxon>
        <taxon>Flavobacteriales</taxon>
        <taxon>Flavobacteriaceae</taxon>
        <taxon>Tenacibaculum</taxon>
    </lineage>
</organism>
<protein>
    <submittedName>
        <fullName evidence="4">Two-component system response regulatory protein, LytTR family</fullName>
    </submittedName>
</protein>
<dbReference type="PROSITE" id="PS50110">
    <property type="entry name" value="RESPONSE_REGULATORY"/>
    <property type="match status" value="1"/>
</dbReference>
<dbReference type="InterPro" id="IPR007492">
    <property type="entry name" value="LytTR_DNA-bd_dom"/>
</dbReference>
<dbReference type="InterPro" id="IPR001789">
    <property type="entry name" value="Sig_transdc_resp-reg_receiver"/>
</dbReference>
<dbReference type="AlphaFoldDB" id="A0A238U8M6"/>
<dbReference type="Gene3D" id="3.40.50.2300">
    <property type="match status" value="1"/>
</dbReference>
<dbReference type="PANTHER" id="PTHR37299:SF1">
    <property type="entry name" value="STAGE 0 SPORULATION PROTEIN A HOMOLOG"/>
    <property type="match status" value="1"/>
</dbReference>
<dbReference type="OrthoDB" id="2168082at2"/>
<dbReference type="InterPro" id="IPR011006">
    <property type="entry name" value="CheY-like_superfamily"/>
</dbReference>
<evidence type="ECO:0000259" key="3">
    <source>
        <dbReference type="PROSITE" id="PS50930"/>
    </source>
</evidence>
<dbReference type="Pfam" id="PF04397">
    <property type="entry name" value="LytTR"/>
    <property type="match status" value="1"/>
</dbReference>
<dbReference type="SMART" id="SM00850">
    <property type="entry name" value="LytTR"/>
    <property type="match status" value="1"/>
</dbReference>
<reference evidence="4 5" key="1">
    <citation type="submission" date="2017-07" db="EMBL/GenBank/DDBJ databases">
        <authorList>
            <person name="Sun Z.S."/>
            <person name="Albrecht U."/>
            <person name="Echele G."/>
            <person name="Lee C.C."/>
        </authorList>
    </citation>
    <scope>NUCLEOTIDE SEQUENCE [LARGE SCALE GENOMIC DNA]</scope>
    <source>
        <strain evidence="5">type strain: KCTC 22618</strain>
    </source>
</reference>
<dbReference type="KEGG" id="tje:TJEJU_1844"/>
<dbReference type="Proteomes" id="UP000215214">
    <property type="component" value="Chromosome TJEJU"/>
</dbReference>
<evidence type="ECO:0000313" key="4">
    <source>
        <dbReference type="EMBL" id="SNR15553.1"/>
    </source>
</evidence>
<proteinExistence type="predicted"/>
<dbReference type="SUPFAM" id="SSF52172">
    <property type="entry name" value="CheY-like"/>
    <property type="match status" value="1"/>
</dbReference>
<dbReference type="Gene3D" id="2.40.50.1020">
    <property type="entry name" value="LytTr DNA-binding domain"/>
    <property type="match status" value="1"/>
</dbReference>
<evidence type="ECO:0000259" key="2">
    <source>
        <dbReference type="PROSITE" id="PS50110"/>
    </source>
</evidence>